<comment type="caution">
    <text evidence="2">The sequence shown here is derived from an EMBL/GenBank/DDBJ whole genome shotgun (WGS) entry which is preliminary data.</text>
</comment>
<protein>
    <submittedName>
        <fullName evidence="2">Pectate lyase</fullName>
    </submittedName>
</protein>
<dbReference type="InterPro" id="IPR024535">
    <property type="entry name" value="RHGA/B-epi-like_pectate_lyase"/>
</dbReference>
<proteinExistence type="predicted"/>
<dbReference type="OrthoDB" id="2501352at2"/>
<dbReference type="AlphaFoldDB" id="A0A3M8PB93"/>
<dbReference type="Proteomes" id="UP000275473">
    <property type="component" value="Unassembled WGS sequence"/>
</dbReference>
<feature type="domain" description="Rhamnogalacturonase A/B/Epimerase-like pectate lyase" evidence="1">
    <location>
        <begin position="106"/>
        <end position="338"/>
    </location>
</feature>
<dbReference type="Pfam" id="PF12708">
    <property type="entry name" value="Pect-lyase_RHGA_epim"/>
    <property type="match status" value="1"/>
</dbReference>
<dbReference type="InterPro" id="IPR011050">
    <property type="entry name" value="Pectin_lyase_fold/virulence"/>
</dbReference>
<evidence type="ECO:0000259" key="1">
    <source>
        <dbReference type="Pfam" id="PF12708"/>
    </source>
</evidence>
<gene>
    <name evidence="2" type="ORF">EEX84_01020</name>
</gene>
<keyword evidence="2" id="KW-0456">Lyase</keyword>
<evidence type="ECO:0000313" key="2">
    <source>
        <dbReference type="EMBL" id="RNF40965.1"/>
    </source>
</evidence>
<dbReference type="RefSeq" id="WP_123163715.1">
    <property type="nucleotide sequence ID" value="NZ_RIAX01000001.1"/>
</dbReference>
<name>A0A3M8PB93_9BACL</name>
<dbReference type="Gene3D" id="2.160.20.10">
    <property type="entry name" value="Single-stranded right-handed beta-helix, Pectin lyase-like"/>
    <property type="match status" value="1"/>
</dbReference>
<accession>A0A3M8PB93</accession>
<dbReference type="InterPro" id="IPR012334">
    <property type="entry name" value="Pectin_lyas_fold"/>
</dbReference>
<reference evidence="2 3" key="1">
    <citation type="journal article" date="2018" name="Int. J. Syst. Evol. Microbiol.">
        <title>Planococcus salinus sp. nov., a moderately halophilic bacterium isolated from a saline-alkali soil.</title>
        <authorList>
            <person name="Gan L."/>
        </authorList>
    </citation>
    <scope>NUCLEOTIDE SEQUENCE [LARGE SCALE GENOMIC DNA]</scope>
    <source>
        <strain evidence="2 3">LCB217</strain>
    </source>
</reference>
<organism evidence="2 3">
    <name type="scientific">Planococcus salinus</name>
    <dbReference type="NCBI Taxonomy" id="1848460"/>
    <lineage>
        <taxon>Bacteria</taxon>
        <taxon>Bacillati</taxon>
        <taxon>Bacillota</taxon>
        <taxon>Bacilli</taxon>
        <taxon>Bacillales</taxon>
        <taxon>Caryophanaceae</taxon>
        <taxon>Planococcus</taxon>
    </lineage>
</organism>
<dbReference type="SUPFAM" id="SSF51126">
    <property type="entry name" value="Pectin lyase-like"/>
    <property type="match status" value="1"/>
</dbReference>
<keyword evidence="3" id="KW-1185">Reference proteome</keyword>
<evidence type="ECO:0000313" key="3">
    <source>
        <dbReference type="Proteomes" id="UP000275473"/>
    </source>
</evidence>
<dbReference type="EMBL" id="RIAX01000001">
    <property type="protein sequence ID" value="RNF40965.1"/>
    <property type="molecule type" value="Genomic_DNA"/>
</dbReference>
<sequence>MKLEKTHNPATNEALLAAVLNDPLPLADITMETRRLFEGIKQLPKEQPKSRRKTASEWMWSIFSKPYSIYDDHQYREFIENRQVVPDWKPGLDRQYEKLEKAAGRIVNVKDFGAIGDGLMDCTTAFERAIGTGNVTVFIPPGVYVVKGIRLPSWTRLAGAGKGVSVLKLHDQAAKRQRLVTNLDHAKGNHHISVENLSLDWNVERLGKVRKTATGGTYSSCLTYANVTFGWVKKVEAANPGLHCFDITSPYYNYGGDGRRARSGSRYVWLDETTGHGFGDDGITTHHSDYIFISNSFFCDPSGRSHKRGFSNSNGIEIDDGSRFVWLVNNSTARCFGGVEIKAHAESSAATGVFISGHLSVNDNRSYNFRHIGHHRAGDPQSVSAYNILAQRLVSIAPVFTELYRQSTPRALVVSAYRNVVVNRFLFVGDKQYDYRDNPAAAVQFKARRVVLANGAVTGFKTASSDISIAGGRQGAADVQVRNIHSIQSAEKVVAVGKGNRRTVVEAVRQERSSRG</sequence>
<dbReference type="GO" id="GO:0016829">
    <property type="term" value="F:lyase activity"/>
    <property type="evidence" value="ECO:0007669"/>
    <property type="project" value="UniProtKB-KW"/>
</dbReference>